<dbReference type="SUPFAM" id="SSF53474">
    <property type="entry name" value="alpha/beta-Hydrolases"/>
    <property type="match status" value="1"/>
</dbReference>
<comment type="caution">
    <text evidence="2">The sequence shown here is derived from an EMBL/GenBank/DDBJ whole genome shotgun (WGS) entry which is preliminary data.</text>
</comment>
<evidence type="ECO:0000313" key="2">
    <source>
        <dbReference type="EMBL" id="OUS40840.1"/>
    </source>
</evidence>
<dbReference type="PRINTS" id="PR00111">
    <property type="entry name" value="ABHYDROLASE"/>
</dbReference>
<dbReference type="Pfam" id="PF00561">
    <property type="entry name" value="Abhydrolase_1"/>
    <property type="match status" value="1"/>
</dbReference>
<dbReference type="InterPro" id="IPR000073">
    <property type="entry name" value="AB_hydrolase_1"/>
</dbReference>
<protein>
    <recommendedName>
        <fullName evidence="1">AB hydrolase-1 domain-containing protein</fullName>
    </recommendedName>
</protein>
<dbReference type="InterPro" id="IPR050266">
    <property type="entry name" value="AB_hydrolase_sf"/>
</dbReference>
<dbReference type="Proteomes" id="UP000227088">
    <property type="component" value="Unassembled WGS sequence"/>
</dbReference>
<dbReference type="EMBL" id="MABE01000232">
    <property type="protein sequence ID" value="OUS40840.1"/>
    <property type="molecule type" value="Genomic_DNA"/>
</dbReference>
<reference evidence="3" key="1">
    <citation type="journal article" date="2017" name="Proc. Natl. Acad. Sci. U.S.A.">
        <title>Simulation of Deepwater Horizon oil plume reveals substrate specialization within a complex community of hydrocarbon degraders.</title>
        <authorList>
            <person name="Hu P."/>
            <person name="Dubinsky E.A."/>
            <person name="Probst A.J."/>
            <person name="Wang J."/>
            <person name="Sieber C.M.K."/>
            <person name="Tom L.M."/>
            <person name="Gardinali P."/>
            <person name="Banfield J.F."/>
            <person name="Atlas R.M."/>
            <person name="Andersen G.L."/>
        </authorList>
    </citation>
    <scope>NUCLEOTIDE SEQUENCE [LARGE SCALE GENOMIC DNA]</scope>
</reference>
<dbReference type="AlphaFoldDB" id="A0A1Y5HUS8"/>
<accession>A0A1Y5HUS8</accession>
<dbReference type="PANTHER" id="PTHR43798">
    <property type="entry name" value="MONOACYLGLYCEROL LIPASE"/>
    <property type="match status" value="1"/>
</dbReference>
<gene>
    <name evidence="2" type="ORF">A9R00_03975</name>
</gene>
<proteinExistence type="predicted"/>
<sequence length="422" mass="48231">MQFSTFEANSLKEAPCVQMIGRYKLEFHLFSKPENQHLMPVVFLGGAFQSFTSFKTEVELVYETHPVILLDLPSQGSNDQLVPELDLKDFSSLLKGFFETQGIEQVIMVGISYGSAMATLFASEHPSFVKRLLVSGITCFRRDTLVSLLEDSLNLLAQGNLKAFAATAVSNLINHNRMQETEVGKTYRRLLYRQVARLNDNEQKRYAQNTQRLLRFDGFNKFPICPTLVATGEFDNFTLPEENAAFAANCADAQFAVIEDADHLSQFERRDVTSELFYRFIRDQSIEGIDGTRLYQASKYYSQERRLQPRLQLENDQALLIDEITGIEYAIRVADINFSGCQLSLNHNNLTLTENSRNLQLKISGMKNQFHVRIMERNQKNLRCILIQRDVKAADELIELLEGIEEFNPQGMHSLIENLRLG</sequence>
<feature type="domain" description="AB hydrolase-1" evidence="1">
    <location>
        <begin position="40"/>
        <end position="269"/>
    </location>
</feature>
<organism evidence="2 3">
    <name type="scientific">Oleispira antarctica</name>
    <dbReference type="NCBI Taxonomy" id="188908"/>
    <lineage>
        <taxon>Bacteria</taxon>
        <taxon>Pseudomonadati</taxon>
        <taxon>Pseudomonadota</taxon>
        <taxon>Gammaproteobacteria</taxon>
        <taxon>Oceanospirillales</taxon>
        <taxon>Oceanospirillaceae</taxon>
        <taxon>Oleispira</taxon>
    </lineage>
</organism>
<dbReference type="Gene3D" id="3.40.50.1820">
    <property type="entry name" value="alpha/beta hydrolase"/>
    <property type="match status" value="1"/>
</dbReference>
<dbReference type="InterPro" id="IPR029058">
    <property type="entry name" value="AB_hydrolase_fold"/>
</dbReference>
<name>A0A1Y5HUS8_OLEAN</name>
<evidence type="ECO:0000259" key="1">
    <source>
        <dbReference type="Pfam" id="PF00561"/>
    </source>
</evidence>
<evidence type="ECO:0000313" key="3">
    <source>
        <dbReference type="Proteomes" id="UP000227088"/>
    </source>
</evidence>